<name>D9QFP0_BRESC</name>
<keyword evidence="2" id="KW-1185">Reference proteome</keyword>
<dbReference type="InParanoid" id="D9QFP0"/>
<dbReference type="Proteomes" id="UP000002696">
    <property type="component" value="Chromosome"/>
</dbReference>
<reference evidence="2" key="1">
    <citation type="journal article" date="2011" name="J. Bacteriol.">
        <title>Genome sequences of eight morphologically diverse alphaproteobacteria.</title>
        <authorList>
            <consortium name="US DOE Joint Genome Institute"/>
            <person name="Brown P.J."/>
            <person name="Kysela D.T."/>
            <person name="Buechlein A."/>
            <person name="Hemmerich C."/>
            <person name="Brun Y.V."/>
        </authorList>
    </citation>
    <scope>NUCLEOTIDE SEQUENCE [LARGE SCALE GENOMIC DNA]</scope>
    <source>
        <strain evidence="2">ATCC 15264 / DSM 4735 / LMG 14903 / NBRC 16000 / CB 81</strain>
    </source>
</reference>
<dbReference type="STRING" id="633149.Bresu_1292"/>
<protein>
    <submittedName>
        <fullName evidence="1">Uncharacterized protein</fullName>
    </submittedName>
</protein>
<organism evidence="1 2">
    <name type="scientific">Brevundimonas subvibrioides (strain ATCC 15264 / DSM 4735 / LMG 14903 / NBRC 16000 / CB 81)</name>
    <name type="common">Caulobacter subvibrioides</name>
    <dbReference type="NCBI Taxonomy" id="633149"/>
    <lineage>
        <taxon>Bacteria</taxon>
        <taxon>Pseudomonadati</taxon>
        <taxon>Pseudomonadota</taxon>
        <taxon>Alphaproteobacteria</taxon>
        <taxon>Caulobacterales</taxon>
        <taxon>Caulobacteraceae</taxon>
        <taxon>Brevundimonas</taxon>
    </lineage>
</organism>
<dbReference type="KEGG" id="bsb:Bresu_1292"/>
<dbReference type="EMBL" id="CP002102">
    <property type="protein sequence ID" value="ADL00604.1"/>
    <property type="molecule type" value="Genomic_DNA"/>
</dbReference>
<accession>D9QFP0</accession>
<sequence>MADATTAARDRIDQALALLERRINDLKGAPVAPEDDLFALPPSPAGLAADKARIAELEAAGQEASRALAQAAEAVRAVLSESAD</sequence>
<evidence type="ECO:0000313" key="2">
    <source>
        <dbReference type="Proteomes" id="UP000002696"/>
    </source>
</evidence>
<gene>
    <name evidence="1" type="ordered locus">Bresu_1292</name>
</gene>
<evidence type="ECO:0000313" key="1">
    <source>
        <dbReference type="EMBL" id="ADL00604.1"/>
    </source>
</evidence>
<dbReference type="AlphaFoldDB" id="D9QFP0"/>
<dbReference type="RefSeq" id="WP_013268707.1">
    <property type="nucleotide sequence ID" value="NC_014375.1"/>
</dbReference>
<proteinExistence type="predicted"/>
<dbReference type="HOGENOM" id="CLU_2354298_0_0_5"/>
<dbReference type="BioCyc" id="BSUB633149:G1GM8-1287-MONOMER"/>